<dbReference type="EMBL" id="JANTQA010000047">
    <property type="protein sequence ID" value="KAJ3433514.1"/>
    <property type="molecule type" value="Genomic_DNA"/>
</dbReference>
<reference evidence="2" key="1">
    <citation type="submission" date="2022-08" db="EMBL/GenBank/DDBJ databases">
        <title>Novel sulphate-reducing endosymbionts in the free-living metamonad Anaeramoeba.</title>
        <authorList>
            <person name="Jerlstrom-Hultqvist J."/>
            <person name="Cepicka I."/>
            <person name="Gallot-Lavallee L."/>
            <person name="Salas-Leiva D."/>
            <person name="Curtis B.A."/>
            <person name="Zahonova K."/>
            <person name="Pipaliya S."/>
            <person name="Dacks J."/>
            <person name="Roger A.J."/>
        </authorList>
    </citation>
    <scope>NUCLEOTIDE SEQUENCE</scope>
    <source>
        <strain evidence="2">Busselton2</strain>
    </source>
</reference>
<comment type="caution">
    <text evidence="2">The sequence shown here is derived from an EMBL/GenBank/DDBJ whole genome shotgun (WGS) entry which is preliminary data.</text>
</comment>
<feature type="transmembrane region" description="Helical" evidence="1">
    <location>
        <begin position="6"/>
        <end position="31"/>
    </location>
</feature>
<evidence type="ECO:0008006" key="4">
    <source>
        <dbReference type="Google" id="ProtNLM"/>
    </source>
</evidence>
<dbReference type="AlphaFoldDB" id="A0AAV7YVI0"/>
<evidence type="ECO:0000313" key="2">
    <source>
        <dbReference type="EMBL" id="KAJ3433514.1"/>
    </source>
</evidence>
<evidence type="ECO:0000256" key="1">
    <source>
        <dbReference type="SAM" id="Phobius"/>
    </source>
</evidence>
<keyword evidence="1" id="KW-0472">Membrane</keyword>
<feature type="transmembrane region" description="Helical" evidence="1">
    <location>
        <begin position="118"/>
        <end position="136"/>
    </location>
</feature>
<proteinExistence type="predicted"/>
<evidence type="ECO:0000313" key="3">
    <source>
        <dbReference type="Proteomes" id="UP001146793"/>
    </source>
</evidence>
<feature type="transmembrane region" description="Helical" evidence="1">
    <location>
        <begin position="180"/>
        <end position="205"/>
    </location>
</feature>
<protein>
    <recommendedName>
        <fullName evidence="4">THH1/TOM1/TOM3 domain-containing protein</fullName>
    </recommendedName>
</protein>
<feature type="transmembrane region" description="Helical" evidence="1">
    <location>
        <begin position="142"/>
        <end position="160"/>
    </location>
</feature>
<keyword evidence="1" id="KW-0812">Transmembrane</keyword>
<gene>
    <name evidence="2" type="ORF">M0812_22475</name>
</gene>
<organism evidence="2 3">
    <name type="scientific">Anaeramoeba flamelloides</name>
    <dbReference type="NCBI Taxonomy" id="1746091"/>
    <lineage>
        <taxon>Eukaryota</taxon>
        <taxon>Metamonada</taxon>
        <taxon>Anaeramoebidae</taxon>
        <taxon>Anaeramoeba</taxon>
    </lineage>
</organism>
<name>A0AAV7YVI0_9EUKA</name>
<accession>A0AAV7YVI0</accession>
<dbReference type="Proteomes" id="UP001146793">
    <property type="component" value="Unassembled WGS sequence"/>
</dbReference>
<feature type="transmembrane region" description="Helical" evidence="1">
    <location>
        <begin position="43"/>
        <end position="63"/>
    </location>
</feature>
<feature type="transmembrane region" description="Helical" evidence="1">
    <location>
        <begin position="211"/>
        <end position="236"/>
    </location>
</feature>
<feature type="transmembrane region" description="Helical" evidence="1">
    <location>
        <begin position="75"/>
        <end position="97"/>
    </location>
</feature>
<keyword evidence="1" id="KW-1133">Transmembrane helix</keyword>
<sequence>MITGTLISLPVIILVSIYFLLCLYSLYQLILKSVNKRKFSHHGMYFVCIFIASLSRALQFIVADKELNKDNKIHSVIFGVVGWTFFVMAFYLLLFVVSKLHESLSFLENPTNKPNKSFLFLMIFLIIMTTSSLILTKYSKTAVFSIETSIYLTSSLWMFVRTIQFRKMIPLEYRNLTDSVFNILKICLGCAILRLIFVTLLLIFVEQIGSFFNWALSLFFFFVEIIPFACVSFYIFSLRKQQNPKSDKMVLSLIEEKETMSGILSDSNKSLESDF</sequence>